<dbReference type="Pfam" id="PF04245">
    <property type="entry name" value="NA37"/>
    <property type="match status" value="1"/>
</dbReference>
<dbReference type="GO" id="GO:0003690">
    <property type="term" value="F:double-stranded DNA binding"/>
    <property type="evidence" value="ECO:0007669"/>
    <property type="project" value="TreeGrafter"/>
</dbReference>
<evidence type="ECO:0000256" key="3">
    <source>
        <dbReference type="ARBA" id="ARBA00022490"/>
    </source>
</evidence>
<keyword evidence="6" id="KW-1185">Reference proteome</keyword>
<feature type="region of interest" description="Disordered" evidence="4">
    <location>
        <begin position="64"/>
        <end position="92"/>
    </location>
</feature>
<dbReference type="AlphaFoldDB" id="A0A6L9MPY1"/>
<dbReference type="InterPro" id="IPR007358">
    <property type="entry name" value="Nucleoid_associated_NdpA"/>
</dbReference>
<dbReference type="GO" id="GO:0043590">
    <property type="term" value="C:bacterial nucleoid"/>
    <property type="evidence" value="ECO:0007669"/>
    <property type="project" value="TreeGrafter"/>
</dbReference>
<dbReference type="GO" id="GO:0003727">
    <property type="term" value="F:single-stranded RNA binding"/>
    <property type="evidence" value="ECO:0007669"/>
    <property type="project" value="TreeGrafter"/>
</dbReference>
<sequence length="376" mass="41933">MSALIHHFVVHRLIVNKEEKIEAVPRDKCLAVTPEIESLAHQINHSFNAKPGKGVGHFVSEAPSISSVQPSDDGEKTESSDGQSDTPSTHDVSGFAEGLKKYLSAHKAGGDNVENAFHDFSLDATNRLVKTLVDTGTVETGFLIFCQYEFLATQYLMIALLNTRSHVEVTNSLDLSSREHLDLAKMQLAVRFDLTQLDVQPEQQRYVSFIKGRMGRKVSDFFMQFVGCEELVDVKQQNKQLISSVDAYLASESLDPQEQHQHREEVKNYFKEKIDAGETLSVDELANRLPSNDETKNNFAAFTDSLENPLEKEIQPDPAALKQLAKFTGQGGGVSVSFERKLMGDRVFYDPATDTLTIRGIPPNLKDQLNRQSSMD</sequence>
<dbReference type="RefSeq" id="WP_163109300.1">
    <property type="nucleotide sequence ID" value="NZ_JAAAWP010000001.1"/>
</dbReference>
<feature type="compositionally biased region" description="Polar residues" evidence="4">
    <location>
        <begin position="80"/>
        <end position="91"/>
    </location>
</feature>
<dbReference type="PANTHER" id="PTHR38772">
    <property type="match status" value="1"/>
</dbReference>
<dbReference type="EMBL" id="JAAAWP010000001">
    <property type="protein sequence ID" value="NDW20107.1"/>
    <property type="molecule type" value="Genomic_DNA"/>
</dbReference>
<reference evidence="5 6" key="1">
    <citation type="submission" date="2020-01" db="EMBL/GenBank/DDBJ databases">
        <title>Genomes of bacteria type strains.</title>
        <authorList>
            <person name="Chen J."/>
            <person name="Zhu S."/>
            <person name="Yang J."/>
        </authorList>
    </citation>
    <scope>NUCLEOTIDE SEQUENCE [LARGE SCALE GENOMIC DNA]</scope>
    <source>
        <strain evidence="5 6">LMG 22958</strain>
    </source>
</reference>
<protein>
    <submittedName>
        <fullName evidence="5">Nucleoid-associated protein YejK</fullName>
    </submittedName>
</protein>
<dbReference type="Proteomes" id="UP000478837">
    <property type="component" value="Unassembled WGS sequence"/>
</dbReference>
<name>A0A6L9MPY1_9ALTE</name>
<keyword evidence="3" id="KW-0963">Cytoplasm</keyword>
<comment type="caution">
    <text evidence="5">The sequence shown here is derived from an EMBL/GenBank/DDBJ whole genome shotgun (WGS) entry which is preliminary data.</text>
</comment>
<comment type="similarity">
    <text evidence="2">Belongs to the YejK family.</text>
</comment>
<evidence type="ECO:0000313" key="5">
    <source>
        <dbReference type="EMBL" id="NDW20107.1"/>
    </source>
</evidence>
<evidence type="ECO:0000256" key="1">
    <source>
        <dbReference type="ARBA" id="ARBA00004453"/>
    </source>
</evidence>
<accession>A0A6L9MPY1</accession>
<evidence type="ECO:0000256" key="2">
    <source>
        <dbReference type="ARBA" id="ARBA00009035"/>
    </source>
</evidence>
<evidence type="ECO:0000256" key="4">
    <source>
        <dbReference type="SAM" id="MobiDB-lite"/>
    </source>
</evidence>
<organism evidence="5 6">
    <name type="scientific">Alteromonas hispanica</name>
    <dbReference type="NCBI Taxonomy" id="315421"/>
    <lineage>
        <taxon>Bacteria</taxon>
        <taxon>Pseudomonadati</taxon>
        <taxon>Pseudomonadota</taxon>
        <taxon>Gammaproteobacteria</taxon>
        <taxon>Alteromonadales</taxon>
        <taxon>Alteromonadaceae</taxon>
        <taxon>Alteromonas/Salinimonas group</taxon>
        <taxon>Alteromonas</taxon>
    </lineage>
</organism>
<comment type="subcellular location">
    <subcellularLocation>
        <location evidence="1">Cytoplasm</location>
        <location evidence="1">Nucleoid</location>
    </subcellularLocation>
</comment>
<gene>
    <name evidence="5" type="ORF">GTW09_00995</name>
</gene>
<proteinExistence type="inferred from homology"/>
<evidence type="ECO:0000313" key="6">
    <source>
        <dbReference type="Proteomes" id="UP000478837"/>
    </source>
</evidence>
<dbReference type="PANTHER" id="PTHR38772:SF1">
    <property type="entry name" value="NUCLEOID-ASSOCIATED PROTEIN YEJK"/>
    <property type="match status" value="1"/>
</dbReference>